<gene>
    <name evidence="2" type="ORF">NFC81_01585</name>
</gene>
<protein>
    <submittedName>
        <fullName evidence="2">Rhodanese-like domain-containing protein</fullName>
    </submittedName>
</protein>
<reference evidence="2" key="1">
    <citation type="submission" date="2022-07" db="EMBL/GenBank/DDBJ databases">
        <title>Complete genome sequence of Salinispirillum sp. LH10-3-1 capable of multiple carbohydrate inversion isolated from a soda lake.</title>
        <authorList>
            <person name="Liu J."/>
            <person name="Zhai Y."/>
            <person name="Zhang H."/>
            <person name="Yang H."/>
            <person name="Qu J."/>
            <person name="Li J."/>
        </authorList>
    </citation>
    <scope>NUCLEOTIDE SEQUENCE</scope>
    <source>
        <strain evidence="2">LH 10-3-1</strain>
    </source>
</reference>
<dbReference type="PANTHER" id="PTHR43031">
    <property type="entry name" value="FAD-DEPENDENT OXIDOREDUCTASE"/>
    <property type="match status" value="1"/>
</dbReference>
<dbReference type="EMBL" id="CP101717">
    <property type="protein sequence ID" value="WLD58501.1"/>
    <property type="molecule type" value="Genomic_DNA"/>
</dbReference>
<dbReference type="PROSITE" id="PS51257">
    <property type="entry name" value="PROKAR_LIPOPROTEIN"/>
    <property type="match status" value="1"/>
</dbReference>
<feature type="domain" description="Rhodanese" evidence="1">
    <location>
        <begin position="30"/>
        <end position="102"/>
    </location>
</feature>
<accession>A0AB38YHG6</accession>
<dbReference type="PANTHER" id="PTHR43031:SF16">
    <property type="entry name" value="OXIDOREDUCTASE"/>
    <property type="match status" value="1"/>
</dbReference>
<proteinExistence type="predicted"/>
<dbReference type="InterPro" id="IPR050229">
    <property type="entry name" value="GlpE_sulfurtransferase"/>
</dbReference>
<dbReference type="CDD" id="cd00158">
    <property type="entry name" value="RHOD"/>
    <property type="match status" value="1"/>
</dbReference>
<dbReference type="AlphaFoldDB" id="A0AB38YHG6"/>
<evidence type="ECO:0000313" key="2">
    <source>
        <dbReference type="EMBL" id="WLD58501.1"/>
    </source>
</evidence>
<dbReference type="Pfam" id="PF00581">
    <property type="entry name" value="Rhodanese"/>
    <property type="match status" value="1"/>
</dbReference>
<dbReference type="Gene3D" id="3.40.250.10">
    <property type="entry name" value="Rhodanese-like domain"/>
    <property type="match status" value="1"/>
</dbReference>
<dbReference type="SMART" id="SM00450">
    <property type="entry name" value="RHOD"/>
    <property type="match status" value="1"/>
</dbReference>
<name>A0AB38YHG6_9GAMM</name>
<evidence type="ECO:0000259" key="1">
    <source>
        <dbReference type="PROSITE" id="PS50206"/>
    </source>
</evidence>
<dbReference type="PROSITE" id="PS50206">
    <property type="entry name" value="RHODANESE_3"/>
    <property type="match status" value="1"/>
</dbReference>
<sequence length="115" mass="12763">MFRALLASIVCLFTLGGCSSSDEDYARWWQEGILLDTRTPLEHQQSHIDGSVLVPYELVPQRIAALVPDKNTPVLLYCRSGRRAGIAESALRDMGYTQVKNLGSQTQAERALGLR</sequence>
<organism evidence="2">
    <name type="scientific">Salinispirillum sp. LH 10-3-1</name>
    <dbReference type="NCBI Taxonomy" id="2952525"/>
    <lineage>
        <taxon>Bacteria</taxon>
        <taxon>Pseudomonadati</taxon>
        <taxon>Pseudomonadota</taxon>
        <taxon>Gammaproteobacteria</taxon>
        <taxon>Oceanospirillales</taxon>
        <taxon>Saccharospirillaceae</taxon>
        <taxon>Salinispirillum</taxon>
    </lineage>
</organism>
<dbReference type="InterPro" id="IPR001763">
    <property type="entry name" value="Rhodanese-like_dom"/>
</dbReference>
<dbReference type="InterPro" id="IPR036873">
    <property type="entry name" value="Rhodanese-like_dom_sf"/>
</dbReference>
<dbReference type="SUPFAM" id="SSF52821">
    <property type="entry name" value="Rhodanese/Cell cycle control phosphatase"/>
    <property type="match status" value="1"/>
</dbReference>
<dbReference type="RefSeq" id="WP_304995786.1">
    <property type="nucleotide sequence ID" value="NZ_CP101717.1"/>
</dbReference>